<feature type="transmembrane region" description="Helical" evidence="1">
    <location>
        <begin position="12"/>
        <end position="32"/>
    </location>
</feature>
<dbReference type="GeneID" id="63785723"/>
<keyword evidence="1" id="KW-0812">Transmembrane</keyword>
<evidence type="ECO:0000313" key="2">
    <source>
        <dbReference type="EMBL" id="ORY83797.1"/>
    </source>
</evidence>
<dbReference type="EMBL" id="MCFI01000007">
    <property type="protein sequence ID" value="ORY83797.1"/>
    <property type="molecule type" value="Genomic_DNA"/>
</dbReference>
<evidence type="ECO:0000313" key="3">
    <source>
        <dbReference type="Proteomes" id="UP000193685"/>
    </source>
</evidence>
<comment type="caution">
    <text evidence="2">The sequence shown here is derived from an EMBL/GenBank/DDBJ whole genome shotgun (WGS) entry which is preliminary data.</text>
</comment>
<accession>A0A1Y2FJM9</accession>
<keyword evidence="1" id="KW-1133">Transmembrane helix</keyword>
<keyword evidence="3" id="KW-1185">Reference proteome</keyword>
<proteinExistence type="predicted"/>
<reference evidence="2 3" key="1">
    <citation type="submission" date="2016-07" db="EMBL/GenBank/DDBJ databases">
        <title>Pervasive Adenine N6-methylation of Active Genes in Fungi.</title>
        <authorList>
            <consortium name="DOE Joint Genome Institute"/>
            <person name="Mondo S.J."/>
            <person name="Dannebaum R.O."/>
            <person name="Kuo R.C."/>
            <person name="Labutti K."/>
            <person name="Haridas S."/>
            <person name="Kuo A."/>
            <person name="Salamov A."/>
            <person name="Ahrendt S.R."/>
            <person name="Lipzen A."/>
            <person name="Sullivan W."/>
            <person name="Andreopoulos W.B."/>
            <person name="Clum A."/>
            <person name="Lindquist E."/>
            <person name="Daum C."/>
            <person name="Ramamoorthy G.K."/>
            <person name="Gryganskyi A."/>
            <person name="Culley D."/>
            <person name="Magnuson J.K."/>
            <person name="James T.Y."/>
            <person name="O'Malley M.A."/>
            <person name="Stajich J.E."/>
            <person name="Spatafora J.W."/>
            <person name="Visel A."/>
            <person name="Grigoriev I.V."/>
        </authorList>
    </citation>
    <scope>NUCLEOTIDE SEQUENCE [LARGE SCALE GENOMIC DNA]</scope>
    <source>
        <strain evidence="2 3">12-1054</strain>
    </source>
</reference>
<evidence type="ECO:0000256" key="1">
    <source>
        <dbReference type="SAM" id="Phobius"/>
    </source>
</evidence>
<keyword evidence="1" id="KW-0472">Membrane</keyword>
<dbReference type="Proteomes" id="UP000193685">
    <property type="component" value="Unassembled WGS sequence"/>
</dbReference>
<gene>
    <name evidence="2" type="ORF">BCR37DRAFT_378781</name>
</gene>
<sequence length="70" mass="7835">MKDSSRARKAYYVLPTTVVQGVLRTCYAFVLVPPRRQWRRGNSCHALQPEAAELSPSLARCVCPVVVSMN</sequence>
<dbReference type="RefSeq" id="XP_040726092.1">
    <property type="nucleotide sequence ID" value="XM_040869124.1"/>
</dbReference>
<organism evidence="2 3">
    <name type="scientific">Protomyces lactucae-debilis</name>
    <dbReference type="NCBI Taxonomy" id="2754530"/>
    <lineage>
        <taxon>Eukaryota</taxon>
        <taxon>Fungi</taxon>
        <taxon>Dikarya</taxon>
        <taxon>Ascomycota</taxon>
        <taxon>Taphrinomycotina</taxon>
        <taxon>Taphrinomycetes</taxon>
        <taxon>Taphrinales</taxon>
        <taxon>Protomycetaceae</taxon>
        <taxon>Protomyces</taxon>
    </lineage>
</organism>
<dbReference type="AlphaFoldDB" id="A0A1Y2FJM9"/>
<protein>
    <submittedName>
        <fullName evidence="2">Uncharacterized protein</fullName>
    </submittedName>
</protein>
<name>A0A1Y2FJM9_PROLT</name>